<accession>A0A0M0G8C8</accession>
<dbReference type="RefSeq" id="WP_053433507.1">
    <property type="nucleotide sequence ID" value="NZ_LGUF01000007.1"/>
</dbReference>
<dbReference type="PANTHER" id="PTHR30435:SF19">
    <property type="entry name" value="FLAGELLAR BASAL-BODY ROD PROTEIN FLGG"/>
    <property type="match status" value="1"/>
</dbReference>
<keyword evidence="6" id="KW-0969">Cilium</keyword>
<feature type="domain" description="Flagellar basal-body/hook protein C-terminal" evidence="4">
    <location>
        <begin position="229"/>
        <end position="273"/>
    </location>
</feature>
<comment type="subcellular location">
    <subcellularLocation>
        <location evidence="2">Bacterial flagellum basal body</location>
    </subcellularLocation>
</comment>
<dbReference type="GO" id="GO:0009425">
    <property type="term" value="C:bacterial-type flagellum basal body"/>
    <property type="evidence" value="ECO:0007669"/>
    <property type="project" value="UniProtKB-SubCell"/>
</dbReference>
<organism evidence="6 7">
    <name type="scientific">Sporosarcina globispora</name>
    <name type="common">Bacillus globisporus</name>
    <dbReference type="NCBI Taxonomy" id="1459"/>
    <lineage>
        <taxon>Bacteria</taxon>
        <taxon>Bacillati</taxon>
        <taxon>Bacillota</taxon>
        <taxon>Bacilli</taxon>
        <taxon>Bacillales</taxon>
        <taxon>Caryophanaceae</taxon>
        <taxon>Sporosarcina</taxon>
    </lineage>
</organism>
<feature type="domain" description="Flagellar hook protein FlgE/F/G-like D1" evidence="5">
    <location>
        <begin position="117"/>
        <end position="179"/>
    </location>
</feature>
<feature type="domain" description="Flagellar basal body rod protein N-terminal" evidence="3">
    <location>
        <begin position="5"/>
        <end position="35"/>
    </location>
</feature>
<comment type="similarity">
    <text evidence="1 2">Belongs to the flagella basal body rod proteins family.</text>
</comment>
<dbReference type="InterPro" id="IPR010930">
    <property type="entry name" value="Flg_bb/hook_C_dom"/>
</dbReference>
<dbReference type="PANTHER" id="PTHR30435">
    <property type="entry name" value="FLAGELLAR PROTEIN"/>
    <property type="match status" value="1"/>
</dbReference>
<evidence type="ECO:0000259" key="5">
    <source>
        <dbReference type="Pfam" id="PF22692"/>
    </source>
</evidence>
<dbReference type="Proteomes" id="UP000037109">
    <property type="component" value="Unassembled WGS sequence"/>
</dbReference>
<keyword evidence="6" id="KW-0966">Cell projection</keyword>
<dbReference type="PATRIC" id="fig|1459.3.peg.933"/>
<sequence>MFRGFYTAASGMLAQQRRTEVLTNNMANANTPGFKADQTSLRAFPEMLLQRLDQEKVPIENGLNLPFNGEVGSLNTGVYMQETLPSFMQGDIKETGLSTDLALLDINLPVNPDTGLRGSVFYTAAGIDGEPRYTRNGNFAIDAEGYLTTASGLYILDDAGRRIQLSSDRFTVSEDGMITGDAGETARLGIAYAQNPESLRKEGDGLFAATEESDLENAYNAQNVQFKLQQGYLERSNVDASRTMTDMMTAYRSFEANQKVLQAYDRSMEKAANEIGRIG</sequence>
<evidence type="ECO:0000259" key="4">
    <source>
        <dbReference type="Pfam" id="PF06429"/>
    </source>
</evidence>
<dbReference type="InterPro" id="IPR053967">
    <property type="entry name" value="LlgE_F_G-like_D1"/>
</dbReference>
<dbReference type="InterPro" id="IPR020013">
    <property type="entry name" value="Flagellar_FlgE/F/G"/>
</dbReference>
<evidence type="ECO:0000313" key="6">
    <source>
        <dbReference type="EMBL" id="KON86155.1"/>
    </source>
</evidence>
<keyword evidence="6" id="KW-0282">Flagellum</keyword>
<keyword evidence="2" id="KW-0975">Bacterial flagellum</keyword>
<dbReference type="InterPro" id="IPR019776">
    <property type="entry name" value="Flagellar_basal_body_rod_CS"/>
</dbReference>
<dbReference type="Pfam" id="PF22692">
    <property type="entry name" value="LlgE_F_G_D1"/>
    <property type="match status" value="1"/>
</dbReference>
<dbReference type="Pfam" id="PF06429">
    <property type="entry name" value="Flg_bbr_C"/>
    <property type="match status" value="1"/>
</dbReference>
<dbReference type="OrthoDB" id="9800375at2"/>
<dbReference type="EMBL" id="LGUF01000007">
    <property type="protein sequence ID" value="KON86155.1"/>
    <property type="molecule type" value="Genomic_DNA"/>
</dbReference>
<dbReference type="PROSITE" id="PS00588">
    <property type="entry name" value="FLAGELLA_BB_ROD"/>
    <property type="match status" value="1"/>
</dbReference>
<dbReference type="InterPro" id="IPR037925">
    <property type="entry name" value="FlgE/F/G-like"/>
</dbReference>
<dbReference type="AlphaFoldDB" id="A0A0M0G8C8"/>
<dbReference type="STRING" id="1459.AF332_04500"/>
<reference evidence="7" key="1">
    <citation type="submission" date="2015-07" db="EMBL/GenBank/DDBJ databases">
        <title>Fjat-10036 dsm4.</title>
        <authorList>
            <person name="Liu B."/>
            <person name="Wang J."/>
            <person name="Zhu Y."/>
            <person name="Liu G."/>
            <person name="Chen Q."/>
            <person name="Chen Z."/>
            <person name="Lan J."/>
            <person name="Che J."/>
            <person name="Ge C."/>
            <person name="Shi H."/>
            <person name="Pan Z."/>
            <person name="Liu X."/>
        </authorList>
    </citation>
    <scope>NUCLEOTIDE SEQUENCE [LARGE SCALE GENOMIC DNA]</scope>
    <source>
        <strain evidence="7">DSM 4</strain>
    </source>
</reference>
<protein>
    <submittedName>
        <fullName evidence="6">Flagellar basal body rod protein FlgC</fullName>
    </submittedName>
</protein>
<comment type="caution">
    <text evidence="6">The sequence shown here is derived from an EMBL/GenBank/DDBJ whole genome shotgun (WGS) entry which is preliminary data.</text>
</comment>
<dbReference type="InterPro" id="IPR001444">
    <property type="entry name" value="Flag_bb_rod_N"/>
</dbReference>
<proteinExistence type="inferred from homology"/>
<keyword evidence="7" id="KW-1185">Reference proteome</keyword>
<evidence type="ECO:0000313" key="7">
    <source>
        <dbReference type="Proteomes" id="UP000037109"/>
    </source>
</evidence>
<dbReference type="SUPFAM" id="SSF117143">
    <property type="entry name" value="Flagellar hook protein flgE"/>
    <property type="match status" value="1"/>
</dbReference>
<dbReference type="GO" id="GO:0071978">
    <property type="term" value="P:bacterial-type flagellum-dependent swarming motility"/>
    <property type="evidence" value="ECO:0007669"/>
    <property type="project" value="TreeGrafter"/>
</dbReference>
<dbReference type="Pfam" id="PF00460">
    <property type="entry name" value="Flg_bb_rod"/>
    <property type="match status" value="1"/>
</dbReference>
<evidence type="ECO:0000259" key="3">
    <source>
        <dbReference type="Pfam" id="PF00460"/>
    </source>
</evidence>
<name>A0A0M0G8C8_SPOGL</name>
<dbReference type="NCBIfam" id="TIGR03506">
    <property type="entry name" value="FlgEFG_subfam"/>
    <property type="match status" value="2"/>
</dbReference>
<gene>
    <name evidence="6" type="ORF">AF332_04500</name>
</gene>
<evidence type="ECO:0000256" key="2">
    <source>
        <dbReference type="RuleBase" id="RU362116"/>
    </source>
</evidence>
<evidence type="ECO:0000256" key="1">
    <source>
        <dbReference type="ARBA" id="ARBA00009677"/>
    </source>
</evidence>